<evidence type="ECO:0000313" key="9">
    <source>
        <dbReference type="Proteomes" id="UP000315759"/>
    </source>
</evidence>
<dbReference type="GO" id="GO:0006352">
    <property type="term" value="P:DNA-templated transcription initiation"/>
    <property type="evidence" value="ECO:0007669"/>
    <property type="project" value="InterPro"/>
</dbReference>
<proteinExistence type="inferred from homology"/>
<accession>A0A544W712</accession>
<dbReference type="GO" id="GO:0003677">
    <property type="term" value="F:DNA binding"/>
    <property type="evidence" value="ECO:0007669"/>
    <property type="project" value="UniProtKB-KW"/>
</dbReference>
<evidence type="ECO:0000256" key="1">
    <source>
        <dbReference type="ARBA" id="ARBA00010641"/>
    </source>
</evidence>
<reference evidence="8 9" key="1">
    <citation type="submission" date="2018-10" db="EMBL/GenBank/DDBJ databases">
        <title>Draft genome of Mycobacterium hodleri strain B.</title>
        <authorList>
            <person name="Amande T.J."/>
            <person name="Mcgenity T.J."/>
        </authorList>
    </citation>
    <scope>NUCLEOTIDE SEQUENCE [LARGE SCALE GENOMIC DNA]</scope>
    <source>
        <strain evidence="8 9">B</strain>
    </source>
</reference>
<keyword evidence="2" id="KW-0805">Transcription regulation</keyword>
<dbReference type="Pfam" id="PF08281">
    <property type="entry name" value="Sigma70_r4_2"/>
    <property type="match status" value="1"/>
</dbReference>
<dbReference type="InterPro" id="IPR039425">
    <property type="entry name" value="RNA_pol_sigma-70-like"/>
</dbReference>
<name>A0A544W712_9MYCO</name>
<dbReference type="Proteomes" id="UP000315759">
    <property type="component" value="Unassembled WGS sequence"/>
</dbReference>
<dbReference type="PANTHER" id="PTHR43133:SF59">
    <property type="entry name" value="ECF RNA POLYMERASE SIGMA FACTOR SIGR"/>
    <property type="match status" value="1"/>
</dbReference>
<dbReference type="InterPro" id="IPR013249">
    <property type="entry name" value="RNA_pol_sigma70_r4_t2"/>
</dbReference>
<dbReference type="AlphaFoldDB" id="A0A544W712"/>
<dbReference type="NCBIfam" id="TIGR02937">
    <property type="entry name" value="sigma70-ECF"/>
    <property type="match status" value="1"/>
</dbReference>
<evidence type="ECO:0000256" key="5">
    <source>
        <dbReference type="ARBA" id="ARBA00023163"/>
    </source>
</evidence>
<dbReference type="PANTHER" id="PTHR43133">
    <property type="entry name" value="RNA POLYMERASE ECF-TYPE SIGMA FACTO"/>
    <property type="match status" value="1"/>
</dbReference>
<dbReference type="Gene3D" id="1.10.10.10">
    <property type="entry name" value="Winged helix-like DNA-binding domain superfamily/Winged helix DNA-binding domain"/>
    <property type="match status" value="1"/>
</dbReference>
<gene>
    <name evidence="8" type="ORF">D8S82_02765</name>
</gene>
<dbReference type="SUPFAM" id="SSF88946">
    <property type="entry name" value="Sigma2 domain of RNA polymerase sigma factors"/>
    <property type="match status" value="1"/>
</dbReference>
<dbReference type="GO" id="GO:0016987">
    <property type="term" value="F:sigma factor activity"/>
    <property type="evidence" value="ECO:0007669"/>
    <property type="project" value="UniProtKB-KW"/>
</dbReference>
<evidence type="ECO:0000256" key="3">
    <source>
        <dbReference type="ARBA" id="ARBA00023082"/>
    </source>
</evidence>
<dbReference type="InterPro" id="IPR013325">
    <property type="entry name" value="RNA_pol_sigma_r2"/>
</dbReference>
<protein>
    <submittedName>
        <fullName evidence="8">Sigma-70 family RNA polymerase sigma factor</fullName>
    </submittedName>
</protein>
<keyword evidence="9" id="KW-1185">Reference proteome</keyword>
<dbReference type="InterPro" id="IPR013324">
    <property type="entry name" value="RNA_pol_sigma_r3/r4-like"/>
</dbReference>
<dbReference type="InterPro" id="IPR014284">
    <property type="entry name" value="RNA_pol_sigma-70_dom"/>
</dbReference>
<keyword evidence="3" id="KW-0731">Sigma factor</keyword>
<keyword evidence="5" id="KW-0804">Transcription</keyword>
<evidence type="ECO:0000259" key="6">
    <source>
        <dbReference type="Pfam" id="PF04542"/>
    </source>
</evidence>
<organism evidence="8 9">
    <name type="scientific">Mycolicibacterium hodleri</name>
    <dbReference type="NCBI Taxonomy" id="49897"/>
    <lineage>
        <taxon>Bacteria</taxon>
        <taxon>Bacillati</taxon>
        <taxon>Actinomycetota</taxon>
        <taxon>Actinomycetes</taxon>
        <taxon>Mycobacteriales</taxon>
        <taxon>Mycobacteriaceae</taxon>
        <taxon>Mycolicibacterium</taxon>
    </lineage>
</organism>
<dbReference type="InterPro" id="IPR036388">
    <property type="entry name" value="WH-like_DNA-bd_sf"/>
</dbReference>
<dbReference type="Pfam" id="PF04542">
    <property type="entry name" value="Sigma70_r2"/>
    <property type="match status" value="1"/>
</dbReference>
<feature type="domain" description="RNA polymerase sigma-70 region 2" evidence="6">
    <location>
        <begin position="43"/>
        <end position="105"/>
    </location>
</feature>
<sequence length="218" mass="24839">MPRPGRNFIDMQRLNCEASANQPASVPTAILHARFELEAIPLLGLLQRGAMRLTNNRQDAEDLLQDTMLLAYAGFGSFREGTNLTAWMFRIMQNAWISRYRKMQRRPPEVLIDYWTESTMVDEAPHVRRSQRSAEAAALEQIPDERVLNALMALSEKFRMAVYYADVEGFRYKDIAYLTATPVGTVMSRVHRGRQLLRKSLEELGDDCGIIAATGTRQ</sequence>
<evidence type="ECO:0000256" key="2">
    <source>
        <dbReference type="ARBA" id="ARBA00023015"/>
    </source>
</evidence>
<evidence type="ECO:0000256" key="4">
    <source>
        <dbReference type="ARBA" id="ARBA00023125"/>
    </source>
</evidence>
<comment type="similarity">
    <text evidence="1">Belongs to the sigma-70 factor family. ECF subfamily.</text>
</comment>
<comment type="caution">
    <text evidence="8">The sequence shown here is derived from an EMBL/GenBank/DDBJ whole genome shotgun (WGS) entry which is preliminary data.</text>
</comment>
<evidence type="ECO:0000259" key="7">
    <source>
        <dbReference type="Pfam" id="PF08281"/>
    </source>
</evidence>
<dbReference type="InterPro" id="IPR007627">
    <property type="entry name" value="RNA_pol_sigma70_r2"/>
</dbReference>
<dbReference type="SUPFAM" id="SSF88659">
    <property type="entry name" value="Sigma3 and sigma4 domains of RNA polymerase sigma factors"/>
    <property type="match status" value="1"/>
</dbReference>
<dbReference type="Gene3D" id="1.10.1740.10">
    <property type="match status" value="1"/>
</dbReference>
<dbReference type="CDD" id="cd06171">
    <property type="entry name" value="Sigma70_r4"/>
    <property type="match status" value="1"/>
</dbReference>
<evidence type="ECO:0000313" key="8">
    <source>
        <dbReference type="EMBL" id="TQR88008.1"/>
    </source>
</evidence>
<keyword evidence="4" id="KW-0238">DNA-binding</keyword>
<dbReference type="EMBL" id="VIFX01000003">
    <property type="protein sequence ID" value="TQR88008.1"/>
    <property type="molecule type" value="Genomic_DNA"/>
</dbReference>
<feature type="domain" description="RNA polymerase sigma factor 70 region 4 type 2" evidence="7">
    <location>
        <begin position="145"/>
        <end position="197"/>
    </location>
</feature>